<name>A0A4R9C1E7_9FIRM</name>
<sequence length="328" mass="38596">MNQIIRDVTGATKGEKDKYYVYALFEKGKRKPFYIGKGQNSRIFQHSQDAKNIKKLIENGLFDEEKMSLKIKKIIDNNGEIEPVIVKFGLTNEEAFATEAALISLLDYISELDLSEKLTNIVRGHGSNREKRVYSKDNLIKCRTVENFIYNYEIRDFDFSKIKHKCVFIKINSSYKSEDTKEKTYENVRGVWNLSKSKMENVEYAVALYRGICVGVYPISGWKKAYDQSEEYPFPREKDNVESVLVRYSDIEELKRDRPDIFEEIFSMKQDPQKTLTIWRNKYYFYSDPNKSIPKDLKKAINKRIINIPKKEGGYKDINSRSRILYNF</sequence>
<dbReference type="EMBL" id="SCFR01000011">
    <property type="protein sequence ID" value="TFF66326.1"/>
    <property type="molecule type" value="Genomic_DNA"/>
</dbReference>
<dbReference type="CDD" id="cd10440">
    <property type="entry name" value="GIY-YIG_COG3680"/>
    <property type="match status" value="1"/>
</dbReference>
<reference evidence="1 2" key="1">
    <citation type="submission" date="2019-01" db="EMBL/GenBank/DDBJ databases">
        <title>Draft Genome Sequences of Helcococcus ovis Strains Isolated from the Uterus and Vagina of Dairy Cows with Metritis.</title>
        <authorList>
            <person name="Cunha F."/>
            <person name="Jeon S.J."/>
            <person name="Kutzer P."/>
            <person name="Galvao K.N."/>
        </authorList>
    </citation>
    <scope>NUCLEOTIDE SEQUENCE [LARGE SCALE GENOMIC DNA]</scope>
    <source>
        <strain evidence="1 2">KG-37</strain>
    </source>
</reference>
<comment type="caution">
    <text evidence="1">The sequence shown here is derived from an EMBL/GenBank/DDBJ whole genome shotgun (WGS) entry which is preliminary data.</text>
</comment>
<evidence type="ECO:0000313" key="1">
    <source>
        <dbReference type="EMBL" id="TFF66326.1"/>
    </source>
</evidence>
<evidence type="ECO:0008006" key="3">
    <source>
        <dbReference type="Google" id="ProtNLM"/>
    </source>
</evidence>
<accession>A0A4R9C1E7</accession>
<dbReference type="AlphaFoldDB" id="A0A4R9C1E7"/>
<keyword evidence="2" id="KW-1185">Reference proteome</keyword>
<gene>
    <name evidence="1" type="ORF">EQF91_04250</name>
</gene>
<dbReference type="Pfam" id="PF22945">
    <property type="entry name" value="LEM-3_GIY-YIG"/>
    <property type="match status" value="1"/>
</dbReference>
<protein>
    <recommendedName>
        <fullName evidence="3">GIY-YIG domain-containing protein</fullName>
    </recommendedName>
</protein>
<proteinExistence type="predicted"/>
<evidence type="ECO:0000313" key="2">
    <source>
        <dbReference type="Proteomes" id="UP000297454"/>
    </source>
</evidence>
<organism evidence="1 2">
    <name type="scientific">Helcococcus ovis</name>
    <dbReference type="NCBI Taxonomy" id="72026"/>
    <lineage>
        <taxon>Bacteria</taxon>
        <taxon>Bacillati</taxon>
        <taxon>Bacillota</taxon>
        <taxon>Tissierellia</taxon>
        <taxon>Tissierellales</taxon>
        <taxon>Peptoniphilaceae</taxon>
        <taxon>Helcococcus</taxon>
    </lineage>
</organism>
<dbReference type="Proteomes" id="UP000297454">
    <property type="component" value="Unassembled WGS sequence"/>
</dbReference>